<organism evidence="3 4">
    <name type="scientific">Vibrio anguillarum</name>
    <name type="common">Listonella anguillarum</name>
    <dbReference type="NCBI Taxonomy" id="55601"/>
    <lineage>
        <taxon>Bacteria</taxon>
        <taxon>Pseudomonadati</taxon>
        <taxon>Pseudomonadota</taxon>
        <taxon>Gammaproteobacteria</taxon>
        <taxon>Vibrionales</taxon>
        <taxon>Vibrionaceae</taxon>
        <taxon>Vibrio</taxon>
    </lineage>
</organism>
<sequence length="169" mass="18683">MSKEGSVAPKERINIKYIPATGDAQAEVELPLKTLVVGDFKGHTEETPLEERQTVSVDKNNFEAVMRESDLKLTTTVRNKLSGDENAELPVELSFKSLADFEPDSVAAQVPELNKLVELRQALVALKGPLGNIPAFRERLQELLNSEESREKLLSELSLVSGKEEEPQA</sequence>
<dbReference type="Proteomes" id="UP000786185">
    <property type="component" value="Unassembled WGS sequence"/>
</dbReference>
<comment type="caution">
    <text evidence="3">The sequence shown here is derived from an EMBL/GenBank/DDBJ whole genome shotgun (WGS) entry which is preliminary data.</text>
</comment>
<dbReference type="PANTHER" id="PTHR35850:SF2">
    <property type="entry name" value="TYPE VI SECRETION SYSTEM CONTRACTILE SHEATH SMALL SUBUNIT"/>
    <property type="match status" value="1"/>
</dbReference>
<accession>A0A1E5FQ58</accession>
<dbReference type="Pfam" id="PF05591">
    <property type="entry name" value="T6SS_VipA"/>
    <property type="match status" value="1"/>
</dbReference>
<dbReference type="PIRSF" id="PIRSF028301">
    <property type="entry name" value="UCP028301"/>
    <property type="match status" value="1"/>
</dbReference>
<evidence type="ECO:0000313" key="4">
    <source>
        <dbReference type="Proteomes" id="UP000078309"/>
    </source>
</evidence>
<name>A0A191W9J3_VIBAN</name>
<reference evidence="3 4" key="1">
    <citation type="journal article" date="2017" name="J. Fish Dis.">
        <title>Comparative assessment of Vibrio virulence in marine fish larvae.</title>
        <authorList>
            <person name="Ronneseth A."/>
            <person name="Castillo D."/>
            <person name="D'Alvise P."/>
            <person name="Tonnesen O."/>
            <person name="Haugland G."/>
            <person name="Grotkjaer T."/>
            <person name="Engell-Sorensen K."/>
            <person name="Norremark L."/>
            <person name="Bergh O."/>
            <person name="Wergeland H.I."/>
            <person name="Gram L."/>
        </authorList>
    </citation>
    <scope>NUCLEOTIDE SEQUENCE [LARGE SCALE GENOMIC DNA]</scope>
    <source>
        <strain evidence="3 4">90-11-286</strain>
    </source>
</reference>
<evidence type="ECO:0000313" key="1">
    <source>
        <dbReference type="EMBL" id="MBF4373250.1"/>
    </source>
</evidence>
<dbReference type="Proteomes" id="UP000078309">
    <property type="component" value="Unassembled WGS sequence"/>
</dbReference>
<dbReference type="InterPro" id="IPR008312">
    <property type="entry name" value="T6SS_TssB1"/>
</dbReference>
<dbReference type="NCBIfam" id="TIGR03358">
    <property type="entry name" value="VI_chp_5"/>
    <property type="match status" value="1"/>
</dbReference>
<evidence type="ECO:0000313" key="5">
    <source>
        <dbReference type="Proteomes" id="UP000726136"/>
    </source>
</evidence>
<dbReference type="EMBL" id="RDPI01000008">
    <property type="protein sequence ID" value="MBF4373250.1"/>
    <property type="molecule type" value="Genomic_DNA"/>
</dbReference>
<reference evidence="3" key="3">
    <citation type="submission" date="2021-05" db="EMBL/GenBank/DDBJ databases">
        <authorList>
            <person name="Kalatzis P.G."/>
            <person name="Castillo D."/>
            <person name="D'Alvise P."/>
            <person name="Middelboe M."/>
            <person name="Gram L."/>
        </authorList>
    </citation>
    <scope>NUCLEOTIDE SEQUENCE</scope>
    <source>
        <strain evidence="3">90-11-286</strain>
    </source>
</reference>
<reference evidence="1 5" key="2">
    <citation type="journal article" date="2021" name="PeerJ">
        <title>Analysis of 44 Vibrio anguillarum genomes reveals high genetic diversity.</title>
        <authorList>
            <person name="Hansen M.J."/>
            <person name="Dalsgaard I."/>
        </authorList>
    </citation>
    <scope>NUCLEOTIDE SEQUENCE [LARGE SCALE GENOMIC DNA]</scope>
    <source>
        <strain evidence="1 5">040915-1/1B</strain>
        <strain evidence="2">850617-1/1</strain>
    </source>
</reference>
<dbReference type="AlphaFoldDB" id="A0A191W9J3"/>
<dbReference type="EMBL" id="JAHGUI010000003">
    <property type="protein sequence ID" value="MBT2917196.1"/>
    <property type="molecule type" value="Genomic_DNA"/>
</dbReference>
<dbReference type="RefSeq" id="WP_017043584.1">
    <property type="nucleotide sequence ID" value="NZ_AJYT02000207.1"/>
</dbReference>
<keyword evidence="5" id="KW-1185">Reference proteome</keyword>
<dbReference type="PANTHER" id="PTHR35850">
    <property type="entry name" value="CYTOPLASMIC PROTEIN-RELATED"/>
    <property type="match status" value="1"/>
</dbReference>
<gene>
    <name evidence="3" type="primary">tssB</name>
    <name evidence="1" type="ORF">EAY46_09155</name>
    <name evidence="2" type="ORF">ERJ77_14865</name>
    <name evidence="3" type="ORF">PL14_00680</name>
</gene>
<proteinExistence type="predicted"/>
<accession>A0A191W9J3</accession>
<evidence type="ECO:0000313" key="2">
    <source>
        <dbReference type="EMBL" id="MBF4435782.1"/>
    </source>
</evidence>
<dbReference type="OrthoDB" id="9789942at2"/>
<dbReference type="EMBL" id="SCLC01000013">
    <property type="protein sequence ID" value="MBF4435782.1"/>
    <property type="molecule type" value="Genomic_DNA"/>
</dbReference>
<protein>
    <submittedName>
        <fullName evidence="3">Type VI secretion system contractile sheath small subunit</fullName>
    </submittedName>
</protein>
<dbReference type="Proteomes" id="UP000726136">
    <property type="component" value="Unassembled WGS sequence"/>
</dbReference>
<dbReference type="GeneID" id="83858627"/>
<evidence type="ECO:0000313" key="3">
    <source>
        <dbReference type="EMBL" id="MBT2917196.1"/>
    </source>
</evidence>